<feature type="coiled-coil region" evidence="1">
    <location>
        <begin position="535"/>
        <end position="562"/>
    </location>
</feature>
<dbReference type="Proteomes" id="UP000244902">
    <property type="component" value="Chromosome"/>
</dbReference>
<accession>A0A2U8GZR6</accession>
<gene>
    <name evidence="3" type="ORF">CEW87_05995</name>
</gene>
<feature type="transmembrane region" description="Helical" evidence="2">
    <location>
        <begin position="205"/>
        <end position="224"/>
    </location>
</feature>
<sequence>MVRTPDLGVAGAVNEALYSPQWHEVAPLRPALRSVVRARRLRARGRVWHVLSSPDSRTQLRLNESAWRLVGLLDGGPDLDTLWHRLVERFGDGAPSQPEVLELLAQLNSAGFLKADVLPDLPTQVDEARRRERQQNRAAMSPLSMRVRLFDPGPLLDRLLPGVTALFSRGAWLAWLLVVVLSALYAASEWSVLGEAIAQASGSPRFVLIAWIVYPLMKCVHELAHGLAIRRWGGTVDSAGFTLLVLVPVPYVDARAANAFERRPRMLVSAIGVMTELLIAALAFWVWLAAAPGMVRDVALTAFFIGALSSLLFNGNPLLRFDGYYVLADALDLPNLASRSQRWWHARVGHHLLGARMPLLDTAAGEGKWLALYAPASWAFQFVVGYQIMRWIGTMSHLLGLAAGAFLIVTLLILPLARAIGAWRSADIGRVQSPVRRRLIGVTAGAALCLTLLPLPSATTVPGIMSLPEQARLSSDSGGFVRAILARDGDKVSKGQIVARLEDPRLLTRAREARSRLSALEAQQYGSLLSDPRGAGDLAQQIASAEAELADIEAQIDALDLHAATDGVLVLPHQDDLPDSFLARGHTLGYVLKHDALAVRAVVPQSAAARVRQATTAVSVRLSSNADESYPALIRQAAAGAGHVLPSAALSDRHGGPIPVLAADPDAIRTADAFFEFDIALERAPSAWIGERAWIRFEHPNEPLAVQWGRDLRQLLLQFFDGAP</sequence>
<reference evidence="3 4" key="1">
    <citation type="submission" date="2017-06" db="EMBL/GenBank/DDBJ databases">
        <title>Azoarcus sp. TSNA42 complete genome sequence.</title>
        <authorList>
            <person name="Woo J.-H."/>
            <person name="Kim H.-S."/>
        </authorList>
    </citation>
    <scope>NUCLEOTIDE SEQUENCE [LARGE SCALE GENOMIC DNA]</scope>
    <source>
        <strain evidence="3 4">TSNA42</strain>
    </source>
</reference>
<dbReference type="AlphaFoldDB" id="A0A2U8GZR6"/>
<dbReference type="SUPFAM" id="SSF111369">
    <property type="entry name" value="HlyD-like secretion proteins"/>
    <property type="match status" value="1"/>
</dbReference>
<evidence type="ECO:0000313" key="3">
    <source>
        <dbReference type="EMBL" id="AWI78954.1"/>
    </source>
</evidence>
<feature type="transmembrane region" description="Helical" evidence="2">
    <location>
        <begin position="438"/>
        <end position="455"/>
    </location>
</feature>
<dbReference type="InterPro" id="IPR041881">
    <property type="entry name" value="PqqD_sf"/>
</dbReference>
<dbReference type="Pfam" id="PF05402">
    <property type="entry name" value="PqqD"/>
    <property type="match status" value="1"/>
</dbReference>
<evidence type="ECO:0000256" key="2">
    <source>
        <dbReference type="SAM" id="Phobius"/>
    </source>
</evidence>
<evidence type="ECO:0000313" key="4">
    <source>
        <dbReference type="Proteomes" id="UP000244902"/>
    </source>
</evidence>
<dbReference type="PANTHER" id="PTHR13325">
    <property type="entry name" value="PROTEASE M50 MEMBRANE-BOUND TRANSCRIPTION FACTOR SITE 2 PROTEASE"/>
    <property type="match status" value="1"/>
</dbReference>
<keyword evidence="2" id="KW-0812">Transmembrane</keyword>
<proteinExistence type="predicted"/>
<name>A0A2U8GZR6_9RHOO</name>
<dbReference type="EMBL" id="CP022188">
    <property type="protein sequence ID" value="AWI78954.1"/>
    <property type="molecule type" value="Genomic_DNA"/>
</dbReference>
<feature type="transmembrane region" description="Helical" evidence="2">
    <location>
        <begin position="266"/>
        <end position="288"/>
    </location>
</feature>
<dbReference type="InterPro" id="IPR001193">
    <property type="entry name" value="MBTPS2"/>
</dbReference>
<organism evidence="3 4">
    <name type="scientific">Parazoarcus communis</name>
    <dbReference type="NCBI Taxonomy" id="41977"/>
    <lineage>
        <taxon>Bacteria</taxon>
        <taxon>Pseudomonadati</taxon>
        <taxon>Pseudomonadota</taxon>
        <taxon>Betaproteobacteria</taxon>
        <taxon>Rhodocyclales</taxon>
        <taxon>Zoogloeaceae</taxon>
        <taxon>Parazoarcus</taxon>
    </lineage>
</organism>
<protein>
    <recommendedName>
        <fullName evidence="5">Membrane fusion protein biotin-lipoyl like domain-containing protein</fullName>
    </recommendedName>
</protein>
<dbReference type="GO" id="GO:0005737">
    <property type="term" value="C:cytoplasm"/>
    <property type="evidence" value="ECO:0007669"/>
    <property type="project" value="TreeGrafter"/>
</dbReference>
<dbReference type="GO" id="GO:0016020">
    <property type="term" value="C:membrane"/>
    <property type="evidence" value="ECO:0007669"/>
    <property type="project" value="InterPro"/>
</dbReference>
<keyword evidence="2" id="KW-1133">Transmembrane helix</keyword>
<dbReference type="GO" id="GO:0004222">
    <property type="term" value="F:metalloendopeptidase activity"/>
    <property type="evidence" value="ECO:0007669"/>
    <property type="project" value="InterPro"/>
</dbReference>
<dbReference type="PANTHER" id="PTHR13325:SF3">
    <property type="entry name" value="MEMBRANE-BOUND TRANSCRIPTION FACTOR SITE-2 PROTEASE"/>
    <property type="match status" value="1"/>
</dbReference>
<dbReference type="Gene3D" id="1.10.10.1150">
    <property type="entry name" value="Coenzyme PQQ synthesis protein D (PqqD)"/>
    <property type="match status" value="1"/>
</dbReference>
<feature type="transmembrane region" description="Helical" evidence="2">
    <location>
        <begin position="370"/>
        <end position="389"/>
    </location>
</feature>
<feature type="transmembrane region" description="Helical" evidence="2">
    <location>
        <begin position="172"/>
        <end position="193"/>
    </location>
</feature>
<dbReference type="GO" id="GO:0031293">
    <property type="term" value="P:membrane protein intracellular domain proteolysis"/>
    <property type="evidence" value="ECO:0007669"/>
    <property type="project" value="TreeGrafter"/>
</dbReference>
<feature type="transmembrane region" description="Helical" evidence="2">
    <location>
        <begin position="294"/>
        <end position="313"/>
    </location>
</feature>
<dbReference type="InterPro" id="IPR008792">
    <property type="entry name" value="PQQD"/>
</dbReference>
<evidence type="ECO:0008006" key="5">
    <source>
        <dbReference type="Google" id="ProtNLM"/>
    </source>
</evidence>
<evidence type="ECO:0000256" key="1">
    <source>
        <dbReference type="SAM" id="Coils"/>
    </source>
</evidence>
<feature type="transmembrane region" description="Helical" evidence="2">
    <location>
        <begin position="236"/>
        <end position="254"/>
    </location>
</feature>
<keyword evidence="2" id="KW-0472">Membrane</keyword>
<keyword evidence="1" id="KW-0175">Coiled coil</keyword>
<feature type="transmembrane region" description="Helical" evidence="2">
    <location>
        <begin position="395"/>
        <end position="417"/>
    </location>
</feature>